<comment type="caution">
    <text evidence="2">The sequence shown here is derived from an EMBL/GenBank/DDBJ whole genome shotgun (WGS) entry which is preliminary data.</text>
</comment>
<dbReference type="InterPro" id="IPR010985">
    <property type="entry name" value="Ribbon_hlx_hlx"/>
</dbReference>
<gene>
    <name evidence="2" type="ORF">ENJ42_01700</name>
</gene>
<dbReference type="SUPFAM" id="SSF47598">
    <property type="entry name" value="Ribbon-helix-helix"/>
    <property type="match status" value="1"/>
</dbReference>
<protein>
    <recommendedName>
        <fullName evidence="1">Antitoxin FitA-like ribbon-helix-helix domain-containing protein</fullName>
    </recommendedName>
</protein>
<reference evidence="2" key="1">
    <citation type="journal article" date="2020" name="mSystems">
        <title>Genome- and Community-Level Interaction Insights into Carbon Utilization and Element Cycling Functions of Hydrothermarchaeota in Hydrothermal Sediment.</title>
        <authorList>
            <person name="Zhou Z."/>
            <person name="Liu Y."/>
            <person name="Xu W."/>
            <person name="Pan J."/>
            <person name="Luo Z.H."/>
            <person name="Li M."/>
        </authorList>
    </citation>
    <scope>NUCLEOTIDE SEQUENCE [LARGE SCALE GENOMIC DNA]</scope>
    <source>
        <strain evidence="2">HyVt-485</strain>
    </source>
</reference>
<dbReference type="Pfam" id="PF22513">
    <property type="entry name" value="FitA-like_RHH"/>
    <property type="match status" value="1"/>
</dbReference>
<name>A0A7C5R3F4_9PROT</name>
<dbReference type="InterPro" id="IPR013321">
    <property type="entry name" value="Arc_rbn_hlx_hlx"/>
</dbReference>
<feature type="domain" description="Antitoxin FitA-like ribbon-helix-helix" evidence="1">
    <location>
        <begin position="2"/>
        <end position="40"/>
    </location>
</feature>
<accession>A0A7C5R3F4</accession>
<organism evidence="2">
    <name type="scientific">Hellea balneolensis</name>
    <dbReference type="NCBI Taxonomy" id="287478"/>
    <lineage>
        <taxon>Bacteria</taxon>
        <taxon>Pseudomonadati</taxon>
        <taxon>Pseudomonadota</taxon>
        <taxon>Alphaproteobacteria</taxon>
        <taxon>Maricaulales</taxon>
        <taxon>Robiginitomaculaceae</taxon>
        <taxon>Hellea</taxon>
    </lineage>
</organism>
<dbReference type="EMBL" id="DRMJ01000081">
    <property type="protein sequence ID" value="HHL42306.1"/>
    <property type="molecule type" value="Genomic_DNA"/>
</dbReference>
<dbReference type="InterPro" id="IPR053853">
    <property type="entry name" value="FitA-like_RHH"/>
</dbReference>
<evidence type="ECO:0000259" key="1">
    <source>
        <dbReference type="Pfam" id="PF22513"/>
    </source>
</evidence>
<dbReference type="Proteomes" id="UP000885830">
    <property type="component" value="Unassembled WGS sequence"/>
</dbReference>
<dbReference type="GO" id="GO:0006355">
    <property type="term" value="P:regulation of DNA-templated transcription"/>
    <property type="evidence" value="ECO:0007669"/>
    <property type="project" value="InterPro"/>
</dbReference>
<evidence type="ECO:0000313" key="2">
    <source>
        <dbReference type="EMBL" id="HHL42306.1"/>
    </source>
</evidence>
<dbReference type="Gene3D" id="1.10.1220.10">
    <property type="entry name" value="Met repressor-like"/>
    <property type="match status" value="1"/>
</dbReference>
<proteinExistence type="predicted"/>
<sequence length="80" mass="9007">MASLTIRDLDEDVKRRLRILAAQKGHSMEEEARNILKQAVGQKSAAEFIHVARDLFAGENGIELQAPERKNRPHIDFGAK</sequence>
<dbReference type="AlphaFoldDB" id="A0A7C5R3F4"/>